<dbReference type="PANTHER" id="PTHR43174:SF2">
    <property type="entry name" value="UDP-N-ACETYLGLUCOSAMINE 2-EPIMERASE"/>
    <property type="match status" value="1"/>
</dbReference>
<sequence length="376" mass="41663">MANLLFVLGTRPEVIKLAPVIAAFRAHGAPFSVQVCVTGQHRQLLDQMLNIFSIKPDFDLNLMQENQTLASLTGRIINSVNDLLAREKPDWIFVQGDTTTVMAASLAAYYNNIKVAHIEAGLRTGDKYSPFPEEINRRVAACVADLHLAPTKWARQNLLRENVGPEKIHVTGNTAIDALLYMREKNKTHGPELMEKLTGLGLPADLSKMVLITGHRRENFGTGFREICLAIRELAALHPECLFLYPVHLNPNVQKPVFEIIGNVPNVKLLPPLGYPEFVFLMEKSYLILTDSGGVQEEAPSLGKPVLVMRTTTERPEAVQANTAKLVGANKETIIANVRLLLENKDEYNRMAAAINPYGDGKASQRILAIFNSLLK</sequence>
<comment type="similarity">
    <text evidence="2 4">Belongs to the UDP-N-acetylglucosamine 2-epimerase family.</text>
</comment>
<evidence type="ECO:0000313" key="7">
    <source>
        <dbReference type="Proteomes" id="UP000179243"/>
    </source>
</evidence>
<dbReference type="InterPro" id="IPR003331">
    <property type="entry name" value="UDP_GlcNAc_Epimerase_2_dom"/>
</dbReference>
<dbReference type="PANTHER" id="PTHR43174">
    <property type="entry name" value="UDP-N-ACETYLGLUCOSAMINE 2-EPIMERASE"/>
    <property type="match status" value="1"/>
</dbReference>
<dbReference type="NCBIfam" id="TIGR00236">
    <property type="entry name" value="wecB"/>
    <property type="match status" value="1"/>
</dbReference>
<evidence type="ECO:0000259" key="5">
    <source>
        <dbReference type="Pfam" id="PF02350"/>
    </source>
</evidence>
<reference evidence="6 7" key="1">
    <citation type="journal article" date="2016" name="Nat. Commun.">
        <title>Thousands of microbial genomes shed light on interconnected biogeochemical processes in an aquifer system.</title>
        <authorList>
            <person name="Anantharaman K."/>
            <person name="Brown C.T."/>
            <person name="Hug L.A."/>
            <person name="Sharon I."/>
            <person name="Castelle C.J."/>
            <person name="Probst A.J."/>
            <person name="Thomas B.C."/>
            <person name="Singh A."/>
            <person name="Wilkins M.J."/>
            <person name="Karaoz U."/>
            <person name="Brodie E.L."/>
            <person name="Williams K.H."/>
            <person name="Hubbard S.S."/>
            <person name="Banfield J.F."/>
        </authorList>
    </citation>
    <scope>NUCLEOTIDE SEQUENCE [LARGE SCALE GENOMIC DNA]</scope>
</reference>
<gene>
    <name evidence="6" type="ORF">A2519_22015</name>
</gene>
<name>A0A1F7FLM0_UNCRA</name>
<dbReference type="Gene3D" id="3.40.50.2000">
    <property type="entry name" value="Glycogen Phosphorylase B"/>
    <property type="match status" value="2"/>
</dbReference>
<dbReference type="EMBL" id="MFYX01000002">
    <property type="protein sequence ID" value="OGK07594.1"/>
    <property type="molecule type" value="Genomic_DNA"/>
</dbReference>
<keyword evidence="1 4" id="KW-0413">Isomerase</keyword>
<proteinExistence type="inferred from homology"/>
<dbReference type="EC" id="5.1.3.14" evidence="3"/>
<accession>A0A1F7FLM0</accession>
<protein>
    <recommendedName>
        <fullName evidence="3">UDP-N-acetylglucosamine 2-epimerase (non-hydrolyzing)</fullName>
        <ecNumber evidence="3">5.1.3.14</ecNumber>
    </recommendedName>
</protein>
<comment type="caution">
    <text evidence="6">The sequence shown here is derived from an EMBL/GenBank/DDBJ whole genome shotgun (WGS) entry which is preliminary data.</text>
</comment>
<dbReference type="AlphaFoldDB" id="A0A1F7FLM0"/>
<evidence type="ECO:0000256" key="1">
    <source>
        <dbReference type="ARBA" id="ARBA00023235"/>
    </source>
</evidence>
<dbReference type="CDD" id="cd03786">
    <property type="entry name" value="GTB_UDP-GlcNAc_2-Epimerase"/>
    <property type="match status" value="1"/>
</dbReference>
<evidence type="ECO:0000313" key="6">
    <source>
        <dbReference type="EMBL" id="OGK07594.1"/>
    </source>
</evidence>
<dbReference type="SUPFAM" id="SSF53756">
    <property type="entry name" value="UDP-Glycosyltransferase/glycogen phosphorylase"/>
    <property type="match status" value="1"/>
</dbReference>
<organism evidence="6 7">
    <name type="scientific">Candidatus Raymondbacteria bacterium RIFOXYD12_FULL_49_13</name>
    <dbReference type="NCBI Taxonomy" id="1817890"/>
    <lineage>
        <taxon>Bacteria</taxon>
        <taxon>Raymondiibacteriota</taxon>
    </lineage>
</organism>
<dbReference type="Proteomes" id="UP000179243">
    <property type="component" value="Unassembled WGS sequence"/>
</dbReference>
<evidence type="ECO:0000256" key="3">
    <source>
        <dbReference type="ARBA" id="ARBA00038858"/>
    </source>
</evidence>
<evidence type="ECO:0000256" key="4">
    <source>
        <dbReference type="RuleBase" id="RU003513"/>
    </source>
</evidence>
<evidence type="ECO:0000256" key="2">
    <source>
        <dbReference type="ARBA" id="ARBA00038209"/>
    </source>
</evidence>
<feature type="domain" description="UDP-N-acetylglucosamine 2-epimerase" evidence="5">
    <location>
        <begin position="30"/>
        <end position="370"/>
    </location>
</feature>
<dbReference type="Pfam" id="PF02350">
    <property type="entry name" value="Epimerase_2"/>
    <property type="match status" value="1"/>
</dbReference>
<dbReference type="InterPro" id="IPR029767">
    <property type="entry name" value="WecB-like"/>
</dbReference>
<dbReference type="GO" id="GO:0008761">
    <property type="term" value="F:UDP-N-acetylglucosamine 2-epimerase activity"/>
    <property type="evidence" value="ECO:0007669"/>
    <property type="project" value="UniProtKB-EC"/>
</dbReference>